<dbReference type="EMBL" id="BGPR01099295">
    <property type="protein sequence ID" value="GBM52164.1"/>
    <property type="molecule type" value="Genomic_DNA"/>
</dbReference>
<protein>
    <submittedName>
        <fullName evidence="2">Uncharacterized protein</fullName>
    </submittedName>
</protein>
<keyword evidence="1" id="KW-0472">Membrane</keyword>
<proteinExistence type="predicted"/>
<feature type="transmembrane region" description="Helical" evidence="1">
    <location>
        <begin position="90"/>
        <end position="117"/>
    </location>
</feature>
<name>A0A4Y2GJE6_ARAVE</name>
<dbReference type="Proteomes" id="UP000499080">
    <property type="component" value="Unassembled WGS sequence"/>
</dbReference>
<evidence type="ECO:0000313" key="2">
    <source>
        <dbReference type="EMBL" id="GBM52164.1"/>
    </source>
</evidence>
<keyword evidence="3" id="KW-1185">Reference proteome</keyword>
<dbReference type="AlphaFoldDB" id="A0A4Y2GJE6"/>
<accession>A0A4Y2GJE6</accession>
<keyword evidence="1" id="KW-0812">Transmembrane</keyword>
<organism evidence="2 3">
    <name type="scientific">Araneus ventricosus</name>
    <name type="common">Orbweaver spider</name>
    <name type="synonym">Epeira ventricosa</name>
    <dbReference type="NCBI Taxonomy" id="182803"/>
    <lineage>
        <taxon>Eukaryota</taxon>
        <taxon>Metazoa</taxon>
        <taxon>Ecdysozoa</taxon>
        <taxon>Arthropoda</taxon>
        <taxon>Chelicerata</taxon>
        <taxon>Arachnida</taxon>
        <taxon>Araneae</taxon>
        <taxon>Araneomorphae</taxon>
        <taxon>Entelegynae</taxon>
        <taxon>Araneoidea</taxon>
        <taxon>Araneidae</taxon>
        <taxon>Araneus</taxon>
    </lineage>
</organism>
<feature type="transmembrane region" description="Helical" evidence="1">
    <location>
        <begin position="123"/>
        <end position="142"/>
    </location>
</feature>
<keyword evidence="1" id="KW-1133">Transmembrane helix</keyword>
<evidence type="ECO:0000256" key="1">
    <source>
        <dbReference type="SAM" id="Phobius"/>
    </source>
</evidence>
<comment type="caution">
    <text evidence="2">The sequence shown here is derived from an EMBL/GenBank/DDBJ whole genome shotgun (WGS) entry which is preliminary data.</text>
</comment>
<feature type="transmembrane region" description="Helical" evidence="1">
    <location>
        <begin position="163"/>
        <end position="184"/>
    </location>
</feature>
<gene>
    <name evidence="2" type="ORF">AVEN_158520_1</name>
</gene>
<reference evidence="2 3" key="1">
    <citation type="journal article" date="2019" name="Sci. Rep.">
        <title>Orb-weaving spider Araneus ventricosus genome elucidates the spidroin gene catalogue.</title>
        <authorList>
            <person name="Kono N."/>
            <person name="Nakamura H."/>
            <person name="Ohtoshi R."/>
            <person name="Moran D.A.P."/>
            <person name="Shinohara A."/>
            <person name="Yoshida Y."/>
            <person name="Fujiwara M."/>
            <person name="Mori M."/>
            <person name="Tomita M."/>
            <person name="Arakawa K."/>
        </authorList>
    </citation>
    <scope>NUCLEOTIDE SEQUENCE [LARGE SCALE GENOMIC DNA]</scope>
</reference>
<evidence type="ECO:0000313" key="3">
    <source>
        <dbReference type="Proteomes" id="UP000499080"/>
    </source>
</evidence>
<sequence>MRRGWWRRRGSGGGGVTFVRAAGAGGTSCLTLRIPLVAMVCSVVPERWWRWWRCLWQWLMVLPFAVFTFICACAVLCFEQTGRRRYGGVAAVFGINGIGFGAGGVSNACMCLCAYAVPRVVYALLLRLLRRCSLYVVWHMAFRHRALYLLCGVAQHRRSPFAFFVRAFVLVPGIMRCHFFRHFFNGA</sequence>
<feature type="transmembrane region" description="Helical" evidence="1">
    <location>
        <begin position="57"/>
        <end position="78"/>
    </location>
</feature>